<dbReference type="EMBL" id="BLAL01000160">
    <property type="protein sequence ID" value="GES86571.1"/>
    <property type="molecule type" value="Genomic_DNA"/>
</dbReference>
<comment type="caution">
    <text evidence="1">The sequence shown here is derived from an EMBL/GenBank/DDBJ whole genome shotgun (WGS) entry which is preliminary data.</text>
</comment>
<gene>
    <name evidence="1" type="ORF">RCL2_001362600</name>
</gene>
<keyword evidence="1" id="KW-0378">Hydrolase</keyword>
<protein>
    <submittedName>
        <fullName evidence="1">Uma2 family endonuclease</fullName>
    </submittedName>
</protein>
<evidence type="ECO:0000313" key="2">
    <source>
        <dbReference type="Proteomes" id="UP000615446"/>
    </source>
</evidence>
<name>A0A8H3QP24_9GLOM</name>
<dbReference type="OrthoDB" id="2305086at2759"/>
<keyword evidence="1" id="KW-0255">Endonuclease</keyword>
<dbReference type="GO" id="GO:0004519">
    <property type="term" value="F:endonuclease activity"/>
    <property type="evidence" value="ECO:0007669"/>
    <property type="project" value="UniProtKB-KW"/>
</dbReference>
<dbReference type="AlphaFoldDB" id="A0A8H3QP24"/>
<proteinExistence type="predicted"/>
<dbReference type="SUPFAM" id="SSF52980">
    <property type="entry name" value="Restriction endonuclease-like"/>
    <property type="match status" value="1"/>
</dbReference>
<sequence>MSLRIFIPGSSIDQLKLVADINPHAFCLNLINGVLDIMPVAHSTGKRKTLIIYHIVGWVLANPTSLENMVPLRWNTLTNAQQNEAFLPVTPNFIIELCSQSDSVQYEGWFIDRHQNPPEVKIYTLNANNQIVMQTLTNPSQITSTILQGFVMSTQGIF</sequence>
<accession>A0A8H3QP24</accession>
<dbReference type="InterPro" id="IPR011335">
    <property type="entry name" value="Restrct_endonuc-II-like"/>
</dbReference>
<organism evidence="1 2">
    <name type="scientific">Rhizophagus clarus</name>
    <dbReference type="NCBI Taxonomy" id="94130"/>
    <lineage>
        <taxon>Eukaryota</taxon>
        <taxon>Fungi</taxon>
        <taxon>Fungi incertae sedis</taxon>
        <taxon>Mucoromycota</taxon>
        <taxon>Glomeromycotina</taxon>
        <taxon>Glomeromycetes</taxon>
        <taxon>Glomerales</taxon>
        <taxon>Glomeraceae</taxon>
        <taxon>Rhizophagus</taxon>
    </lineage>
</organism>
<evidence type="ECO:0000313" key="1">
    <source>
        <dbReference type="EMBL" id="GES86571.1"/>
    </source>
</evidence>
<dbReference type="GO" id="GO:0006302">
    <property type="term" value="P:double-strand break repair"/>
    <property type="evidence" value="ECO:0007669"/>
    <property type="project" value="UniProtKB-ARBA"/>
</dbReference>
<keyword evidence="1" id="KW-0540">Nuclease</keyword>
<dbReference type="Proteomes" id="UP000615446">
    <property type="component" value="Unassembled WGS sequence"/>
</dbReference>
<reference evidence="1" key="1">
    <citation type="submission" date="2019-10" db="EMBL/GenBank/DDBJ databases">
        <title>Conservation and host-specific expression of non-tandemly repeated heterogenous ribosome RNA gene in arbuscular mycorrhizal fungi.</title>
        <authorList>
            <person name="Maeda T."/>
            <person name="Kobayashi Y."/>
            <person name="Nakagawa T."/>
            <person name="Ezawa T."/>
            <person name="Yamaguchi K."/>
            <person name="Bino T."/>
            <person name="Nishimoto Y."/>
            <person name="Shigenobu S."/>
            <person name="Kawaguchi M."/>
        </authorList>
    </citation>
    <scope>NUCLEOTIDE SEQUENCE</scope>
    <source>
        <strain evidence="1">HR1</strain>
    </source>
</reference>